<dbReference type="RefSeq" id="WP_148577151.1">
    <property type="nucleotide sequence ID" value="NZ_SDKK01000001.1"/>
</dbReference>
<evidence type="ECO:0000259" key="3">
    <source>
        <dbReference type="Pfam" id="PF00263"/>
    </source>
</evidence>
<feature type="signal peptide" evidence="2">
    <location>
        <begin position="1"/>
        <end position="17"/>
    </location>
</feature>
<dbReference type="EMBL" id="SDKK01000001">
    <property type="protein sequence ID" value="TYC62060.1"/>
    <property type="molecule type" value="Genomic_DNA"/>
</dbReference>
<dbReference type="AlphaFoldDB" id="A0A6C2D6C9"/>
<accession>A0A6C2D6C9</accession>
<protein>
    <recommendedName>
        <fullName evidence="3">Type II/III secretion system secretin-like domain-containing protein</fullName>
    </recommendedName>
</protein>
<proteinExistence type="inferred from homology"/>
<feature type="chain" id="PRO_5025519232" description="Type II/III secretion system secretin-like domain-containing protein" evidence="2">
    <location>
        <begin position="18"/>
        <end position="378"/>
    </location>
</feature>
<name>A0A6C2D6C9_9RHOO</name>
<feature type="domain" description="Type II/III secretion system secretin-like" evidence="3">
    <location>
        <begin position="226"/>
        <end position="349"/>
    </location>
</feature>
<keyword evidence="5" id="KW-1185">Reference proteome</keyword>
<evidence type="ECO:0000313" key="4">
    <source>
        <dbReference type="EMBL" id="TYC62060.1"/>
    </source>
</evidence>
<reference evidence="4 5" key="1">
    <citation type="submission" date="2019-01" db="EMBL/GenBank/DDBJ databases">
        <title>Zoogloea oleivorans genome sequencing and assembly.</title>
        <authorList>
            <person name="Tancsics A."/>
            <person name="Farkas M."/>
            <person name="Kriszt B."/>
            <person name="Maroti G."/>
            <person name="Horvath B."/>
        </authorList>
    </citation>
    <scope>NUCLEOTIDE SEQUENCE [LARGE SCALE GENOMIC DNA]</scope>
    <source>
        <strain evidence="4 5">Buc</strain>
    </source>
</reference>
<gene>
    <name evidence="4" type="ORF">ETQ85_00420</name>
</gene>
<organism evidence="4 5">
    <name type="scientific">Zoogloea oleivorans</name>
    <dbReference type="NCBI Taxonomy" id="1552750"/>
    <lineage>
        <taxon>Bacteria</taxon>
        <taxon>Pseudomonadati</taxon>
        <taxon>Pseudomonadota</taxon>
        <taxon>Betaproteobacteria</taxon>
        <taxon>Rhodocyclales</taxon>
        <taxon>Zoogloeaceae</taxon>
        <taxon>Zoogloea</taxon>
    </lineage>
</organism>
<comment type="caution">
    <text evidence="4">The sequence shown here is derived from an EMBL/GenBank/DDBJ whole genome shotgun (WGS) entry which is preliminary data.</text>
</comment>
<dbReference type="InterPro" id="IPR050810">
    <property type="entry name" value="Bact_Secretion_Sys_Channel"/>
</dbReference>
<evidence type="ECO:0000313" key="5">
    <source>
        <dbReference type="Proteomes" id="UP000389128"/>
    </source>
</evidence>
<keyword evidence="2" id="KW-0732">Signal</keyword>
<dbReference type="GO" id="GO:0009306">
    <property type="term" value="P:protein secretion"/>
    <property type="evidence" value="ECO:0007669"/>
    <property type="project" value="InterPro"/>
</dbReference>
<dbReference type="GO" id="GO:0015627">
    <property type="term" value="C:type II protein secretion system complex"/>
    <property type="evidence" value="ECO:0007669"/>
    <property type="project" value="TreeGrafter"/>
</dbReference>
<evidence type="ECO:0000256" key="2">
    <source>
        <dbReference type="SAM" id="SignalP"/>
    </source>
</evidence>
<dbReference type="InterPro" id="IPR004846">
    <property type="entry name" value="T2SS/T3SS_dom"/>
</dbReference>
<comment type="similarity">
    <text evidence="1">Belongs to the bacterial secretin family.</text>
</comment>
<evidence type="ECO:0000256" key="1">
    <source>
        <dbReference type="RuleBase" id="RU004003"/>
    </source>
</evidence>
<dbReference type="OrthoDB" id="8981785at2"/>
<sequence>MIRYLFAILAFPLICFAAESGKSMDFTFAPLRDLVSLYFVEVEKSPYVICDALLRDDKAVSLRSLAVDRKVLTSALRSNGYDLWEESGVAVVCKPESRKQPNPEPFVYPVKSRSADYLIDQLQVLVTGKFSKTAKESSSSDVLVYLGLPSEVAVLRQVLPLIDVPVKDVIVRATIYEVGDSETVESAVNAVGTVLAGRLSVDLGVTTTGAVGRLSVGGLDAVVSLLDKDSRFRLVSRPVVRVSSGEKSHFAVGAETPVAGGSVASQGAITNNVVYRPSGVILSVTPVVRREGVTLDVSQTVSDFVRTESGLNYTPTLNKRELTSSFTAKSGEVIVLAGLSSDRQSGSEQSLFGFRLGSGSTRSSGQLVLLLQVDIVKD</sequence>
<dbReference type="Proteomes" id="UP000389128">
    <property type="component" value="Unassembled WGS sequence"/>
</dbReference>
<dbReference type="PANTHER" id="PTHR30332">
    <property type="entry name" value="PROBABLE GENERAL SECRETION PATHWAY PROTEIN D"/>
    <property type="match status" value="1"/>
</dbReference>
<dbReference type="Pfam" id="PF00263">
    <property type="entry name" value="Secretin"/>
    <property type="match status" value="1"/>
</dbReference>
<dbReference type="PANTHER" id="PTHR30332:SF17">
    <property type="entry name" value="TYPE IV PILIATION SYSTEM PROTEIN DR_0774-RELATED"/>
    <property type="match status" value="1"/>
</dbReference>